<dbReference type="AlphaFoldDB" id="X0UCH2"/>
<name>X0UCH2_9ZZZZ</name>
<feature type="non-terminal residue" evidence="2">
    <location>
        <position position="1"/>
    </location>
</feature>
<dbReference type="InterPro" id="IPR033248">
    <property type="entry name" value="Transketolase_C"/>
</dbReference>
<accession>X0UCH2</accession>
<dbReference type="Gene3D" id="3.40.50.920">
    <property type="match status" value="1"/>
</dbReference>
<comment type="caution">
    <text evidence="2">The sequence shown here is derived from an EMBL/GenBank/DDBJ whole genome shotgun (WGS) entry which is preliminary data.</text>
</comment>
<sequence>EDIKDMKIGRGLTVKDGDDISIIACGTMVDHVLDAREKLLKEGISARIIDMHTIKPIDTDLIIKCAKETGAILTAEEHSVIGGLGSAVAEILAEKGLTCRFKRLGVNDIFCESGAPADLFEKYKLNAKHIVKTISALLKQ</sequence>
<dbReference type="InterPro" id="IPR009014">
    <property type="entry name" value="Transketo_C/PFOR_II"/>
</dbReference>
<evidence type="ECO:0000313" key="2">
    <source>
        <dbReference type="EMBL" id="GAG03300.1"/>
    </source>
</evidence>
<dbReference type="SUPFAM" id="SSF52922">
    <property type="entry name" value="TK C-terminal domain-like"/>
    <property type="match status" value="1"/>
</dbReference>
<reference evidence="2" key="1">
    <citation type="journal article" date="2014" name="Front. Microbiol.">
        <title>High frequency of phylogenetically diverse reductive dehalogenase-homologous genes in deep subseafloor sedimentary metagenomes.</title>
        <authorList>
            <person name="Kawai M."/>
            <person name="Futagami T."/>
            <person name="Toyoda A."/>
            <person name="Takaki Y."/>
            <person name="Nishi S."/>
            <person name="Hori S."/>
            <person name="Arai W."/>
            <person name="Tsubouchi T."/>
            <person name="Morono Y."/>
            <person name="Uchiyama I."/>
            <person name="Ito T."/>
            <person name="Fujiyama A."/>
            <person name="Inagaki F."/>
            <person name="Takami H."/>
        </authorList>
    </citation>
    <scope>NUCLEOTIDE SEQUENCE</scope>
    <source>
        <strain evidence="2">Expedition CK06-06</strain>
    </source>
</reference>
<feature type="domain" description="Transketolase C-terminal" evidence="1">
    <location>
        <begin position="9"/>
        <end position="130"/>
    </location>
</feature>
<protein>
    <recommendedName>
        <fullName evidence="1">Transketolase C-terminal domain-containing protein</fullName>
    </recommendedName>
</protein>
<dbReference type="Pfam" id="PF02780">
    <property type="entry name" value="Transketolase_C"/>
    <property type="match status" value="1"/>
</dbReference>
<proteinExistence type="predicted"/>
<dbReference type="InterPro" id="IPR051157">
    <property type="entry name" value="PDH/Transketolase"/>
</dbReference>
<organism evidence="2">
    <name type="scientific">marine sediment metagenome</name>
    <dbReference type="NCBI Taxonomy" id="412755"/>
    <lineage>
        <taxon>unclassified sequences</taxon>
        <taxon>metagenomes</taxon>
        <taxon>ecological metagenomes</taxon>
    </lineage>
</organism>
<dbReference type="PANTHER" id="PTHR43825">
    <property type="entry name" value="PYRUVATE DEHYDROGENASE E1 COMPONENT"/>
    <property type="match status" value="1"/>
</dbReference>
<dbReference type="PANTHER" id="PTHR43825:SF1">
    <property type="entry name" value="TRANSKETOLASE-LIKE PYRIMIDINE-BINDING DOMAIN-CONTAINING PROTEIN"/>
    <property type="match status" value="1"/>
</dbReference>
<dbReference type="EMBL" id="BARS01020094">
    <property type="protein sequence ID" value="GAG03300.1"/>
    <property type="molecule type" value="Genomic_DNA"/>
</dbReference>
<gene>
    <name evidence="2" type="ORF">S01H1_32454</name>
</gene>
<evidence type="ECO:0000259" key="1">
    <source>
        <dbReference type="Pfam" id="PF02780"/>
    </source>
</evidence>